<reference evidence="11" key="1">
    <citation type="submission" date="2023-03" db="EMBL/GenBank/DDBJ databases">
        <title>Lomoglobus Profundus gen. nov., sp. nov., a novel member of the phylum Verrucomicrobia, isolated from deep-marine sediment of South China Sea.</title>
        <authorList>
            <person name="Ahmad T."/>
            <person name="Ishaq S.E."/>
            <person name="Wang F."/>
        </authorList>
    </citation>
    <scope>NUCLEOTIDE SEQUENCE</scope>
    <source>
        <strain evidence="11">LMO-M01</strain>
    </source>
</reference>
<evidence type="ECO:0000256" key="7">
    <source>
        <dbReference type="ARBA" id="ARBA00022989"/>
    </source>
</evidence>
<evidence type="ECO:0000256" key="2">
    <source>
        <dbReference type="ARBA" id="ARBA00022692"/>
    </source>
</evidence>
<dbReference type="GO" id="GO:0005524">
    <property type="term" value="F:ATP binding"/>
    <property type="evidence" value="ECO:0007669"/>
    <property type="project" value="UniProtKB-KW"/>
</dbReference>
<dbReference type="AlphaFoldDB" id="A0AAE9ZXS3"/>
<dbReference type="SUPFAM" id="SSF140931">
    <property type="entry name" value="Fic-like"/>
    <property type="match status" value="1"/>
</dbReference>
<dbReference type="Gene3D" id="1.10.3290.10">
    <property type="entry name" value="Fido-like domain"/>
    <property type="match status" value="1"/>
</dbReference>
<proteinExistence type="predicted"/>
<gene>
    <name evidence="11" type="ORF">PXH66_22400</name>
</gene>
<comment type="subcellular location">
    <subcellularLocation>
        <location evidence="1">Membrane</location>
        <topology evidence="1">Single-pass membrane protein</topology>
    </subcellularLocation>
</comment>
<accession>A0AAE9ZXS3</accession>
<evidence type="ECO:0000313" key="11">
    <source>
        <dbReference type="EMBL" id="WED65099.1"/>
    </source>
</evidence>
<evidence type="ECO:0000256" key="9">
    <source>
        <dbReference type="PIRSR" id="PIRSR640198-1"/>
    </source>
</evidence>
<keyword evidence="8" id="KW-0472">Membrane</keyword>
<dbReference type="InterPro" id="IPR003812">
    <property type="entry name" value="Fido"/>
</dbReference>
<dbReference type="InterPro" id="IPR036597">
    <property type="entry name" value="Fido-like_dom_sf"/>
</dbReference>
<dbReference type="PANTHER" id="PTHR13504:SF34">
    <property type="entry name" value="PROTEIN ADENYLYLTRANSFERASE FICD"/>
    <property type="match status" value="1"/>
</dbReference>
<dbReference type="GO" id="GO:0016020">
    <property type="term" value="C:membrane"/>
    <property type="evidence" value="ECO:0007669"/>
    <property type="project" value="UniProtKB-SubCell"/>
</dbReference>
<evidence type="ECO:0000256" key="4">
    <source>
        <dbReference type="ARBA" id="ARBA00022741"/>
    </source>
</evidence>
<organism evidence="11 12">
    <name type="scientific">Synoicihabitans lomoniglobus</name>
    <dbReference type="NCBI Taxonomy" id="2909285"/>
    <lineage>
        <taxon>Bacteria</taxon>
        <taxon>Pseudomonadati</taxon>
        <taxon>Verrucomicrobiota</taxon>
        <taxon>Opitutia</taxon>
        <taxon>Opitutales</taxon>
        <taxon>Opitutaceae</taxon>
        <taxon>Synoicihabitans</taxon>
    </lineage>
</organism>
<name>A0AAE9ZXS3_9BACT</name>
<dbReference type="EMBL" id="CP119075">
    <property type="protein sequence ID" value="WED65099.1"/>
    <property type="molecule type" value="Genomic_DNA"/>
</dbReference>
<keyword evidence="4" id="KW-0547">Nucleotide-binding</keyword>
<dbReference type="InterPro" id="IPR040198">
    <property type="entry name" value="Fido_containing"/>
</dbReference>
<evidence type="ECO:0000256" key="6">
    <source>
        <dbReference type="ARBA" id="ARBA00022840"/>
    </source>
</evidence>
<evidence type="ECO:0000256" key="1">
    <source>
        <dbReference type="ARBA" id="ARBA00004167"/>
    </source>
</evidence>
<evidence type="ECO:0000256" key="5">
    <source>
        <dbReference type="ARBA" id="ARBA00022803"/>
    </source>
</evidence>
<feature type="domain" description="Fido" evidence="10">
    <location>
        <begin position="32"/>
        <end position="193"/>
    </location>
</feature>
<evidence type="ECO:0000313" key="12">
    <source>
        <dbReference type="Proteomes" id="UP001218638"/>
    </source>
</evidence>
<evidence type="ECO:0000259" key="10">
    <source>
        <dbReference type="PROSITE" id="PS51459"/>
    </source>
</evidence>
<dbReference type="KEGG" id="slom:PXH66_22400"/>
<keyword evidence="3" id="KW-0677">Repeat</keyword>
<keyword evidence="2" id="KW-0812">Transmembrane</keyword>
<dbReference type="PROSITE" id="PS51459">
    <property type="entry name" value="FIDO"/>
    <property type="match status" value="1"/>
</dbReference>
<keyword evidence="5" id="KW-0802">TPR repeat</keyword>
<keyword evidence="12" id="KW-1185">Reference proteome</keyword>
<dbReference type="Proteomes" id="UP001218638">
    <property type="component" value="Chromosome"/>
</dbReference>
<protein>
    <submittedName>
        <fullName evidence="11">Fic family protein</fullName>
    </submittedName>
</protein>
<sequence length="200" mass="22220">MPDWDEDSPRLRQNLKQVLTAIRAQAAARGKLRLTDAKTWHRVMMAGLTPPDKTMVGRFRGTDPLTSVEILVGSYPGVAAAEVAAQTTQFETTLGQITQHLDATIAPGATLTPDQLTAIIEACAWVHAEWVRIHPFANGNGRTARFWANAIAMRYQLPPFIRLRPRPNFGYDIASGETMLGHRKPTIVTFRRMLDAFLEG</sequence>
<dbReference type="RefSeq" id="WP_330929485.1">
    <property type="nucleotide sequence ID" value="NZ_CP119075.1"/>
</dbReference>
<keyword evidence="6" id="KW-0067">ATP-binding</keyword>
<evidence type="ECO:0000256" key="8">
    <source>
        <dbReference type="ARBA" id="ARBA00023136"/>
    </source>
</evidence>
<dbReference type="PANTHER" id="PTHR13504">
    <property type="entry name" value="FIDO DOMAIN-CONTAINING PROTEIN DDB_G0283145"/>
    <property type="match status" value="1"/>
</dbReference>
<evidence type="ECO:0000256" key="3">
    <source>
        <dbReference type="ARBA" id="ARBA00022737"/>
    </source>
</evidence>
<dbReference type="Pfam" id="PF02661">
    <property type="entry name" value="Fic"/>
    <property type="match status" value="1"/>
</dbReference>
<keyword evidence="7" id="KW-1133">Transmembrane helix</keyword>
<feature type="active site" evidence="9">
    <location>
        <position position="134"/>
    </location>
</feature>